<reference evidence="1" key="1">
    <citation type="submission" date="2018-05" db="EMBL/GenBank/DDBJ databases">
        <authorList>
            <person name="Lanie J.A."/>
            <person name="Ng W.-L."/>
            <person name="Kazmierczak K.M."/>
            <person name="Andrzejewski T.M."/>
            <person name="Davidsen T.M."/>
            <person name="Wayne K.J."/>
            <person name="Tettelin H."/>
            <person name="Glass J.I."/>
            <person name="Rusch D."/>
            <person name="Podicherti R."/>
            <person name="Tsui H.-C.T."/>
            <person name="Winkler M.E."/>
        </authorList>
    </citation>
    <scope>NUCLEOTIDE SEQUENCE</scope>
</reference>
<sequence length="46" mass="5212">MIIYIIWLIGVIAWNFGFPEATPLEDVLVAIALSFLSMGLKKYLKI</sequence>
<accession>A0A382P3Y7</accession>
<name>A0A382P3Y7_9ZZZZ</name>
<protein>
    <submittedName>
        <fullName evidence="1">Uncharacterized protein</fullName>
    </submittedName>
</protein>
<evidence type="ECO:0000313" key="1">
    <source>
        <dbReference type="EMBL" id="SVC67507.1"/>
    </source>
</evidence>
<dbReference type="EMBL" id="UINC01104398">
    <property type="protein sequence ID" value="SVC67507.1"/>
    <property type="molecule type" value="Genomic_DNA"/>
</dbReference>
<gene>
    <name evidence="1" type="ORF">METZ01_LOCUS320361</name>
</gene>
<organism evidence="1">
    <name type="scientific">marine metagenome</name>
    <dbReference type="NCBI Taxonomy" id="408172"/>
    <lineage>
        <taxon>unclassified sequences</taxon>
        <taxon>metagenomes</taxon>
        <taxon>ecological metagenomes</taxon>
    </lineage>
</organism>
<dbReference type="AlphaFoldDB" id="A0A382P3Y7"/>
<proteinExistence type="predicted"/>